<evidence type="ECO:0000313" key="2">
    <source>
        <dbReference type="Proteomes" id="UP000032141"/>
    </source>
</evidence>
<protein>
    <submittedName>
        <fullName evidence="1">Uncharacterized protein</fullName>
    </submittedName>
</protein>
<organism evidence="1 2">
    <name type="scientific">Brassica oleracea var. oleracea</name>
    <dbReference type="NCBI Taxonomy" id="109376"/>
    <lineage>
        <taxon>Eukaryota</taxon>
        <taxon>Viridiplantae</taxon>
        <taxon>Streptophyta</taxon>
        <taxon>Embryophyta</taxon>
        <taxon>Tracheophyta</taxon>
        <taxon>Spermatophyta</taxon>
        <taxon>Magnoliopsida</taxon>
        <taxon>eudicotyledons</taxon>
        <taxon>Gunneridae</taxon>
        <taxon>Pentapetalae</taxon>
        <taxon>rosids</taxon>
        <taxon>malvids</taxon>
        <taxon>Brassicales</taxon>
        <taxon>Brassicaceae</taxon>
        <taxon>Brassiceae</taxon>
        <taxon>Brassica</taxon>
    </lineage>
</organism>
<reference evidence="1 2" key="1">
    <citation type="journal article" date="2014" name="Genome Biol.">
        <title>Transcriptome and methylome profiling reveals relics of genome dominance in the mesopolyploid Brassica oleracea.</title>
        <authorList>
            <person name="Parkin I.A."/>
            <person name="Koh C."/>
            <person name="Tang H."/>
            <person name="Robinson S.J."/>
            <person name="Kagale S."/>
            <person name="Clarke W.E."/>
            <person name="Town C.D."/>
            <person name="Nixon J."/>
            <person name="Krishnakumar V."/>
            <person name="Bidwell S.L."/>
            <person name="Denoeud F."/>
            <person name="Belcram H."/>
            <person name="Links M.G."/>
            <person name="Just J."/>
            <person name="Clarke C."/>
            <person name="Bender T."/>
            <person name="Huebert T."/>
            <person name="Mason A.S."/>
            <person name="Pires J.C."/>
            <person name="Barker G."/>
            <person name="Moore J."/>
            <person name="Walley P.G."/>
            <person name="Manoli S."/>
            <person name="Batley J."/>
            <person name="Edwards D."/>
            <person name="Nelson M.N."/>
            <person name="Wang X."/>
            <person name="Paterson A.H."/>
            <person name="King G."/>
            <person name="Bancroft I."/>
            <person name="Chalhoub B."/>
            <person name="Sharpe A.G."/>
        </authorList>
    </citation>
    <scope>NUCLEOTIDE SEQUENCE</scope>
    <source>
        <strain evidence="1 2">cv. TO1000</strain>
    </source>
</reference>
<dbReference type="Proteomes" id="UP000032141">
    <property type="component" value="Chromosome C3"/>
</dbReference>
<dbReference type="EnsemblPlants" id="Bo3g151220.1">
    <property type="protein sequence ID" value="Bo3g151220.1"/>
    <property type="gene ID" value="Bo3g151220"/>
</dbReference>
<reference evidence="1" key="2">
    <citation type="submission" date="2015-03" db="UniProtKB">
        <authorList>
            <consortium name="EnsemblPlants"/>
        </authorList>
    </citation>
    <scope>IDENTIFICATION</scope>
</reference>
<sequence length="199" mass="22521">MFHKKNENSKLFVIKITLPLHHWTCKQSLTYLIVRSCFLSIVSIANFWIRFLEDGTILDLQDVFQRFMFDTTLVITTRSDPQSLSIDMPQVEFAKVVEEDEILMGRRRVGIQAREMDFRICYDFNEDYNRGDITTIVETSTAAAATPSTPPPISPCMPPPPTPCTTTATIPFTTTSISAHSSPAITIVASYTTIFHQIH</sequence>
<evidence type="ECO:0000313" key="1">
    <source>
        <dbReference type="EnsemblPlants" id="Bo3g151220.1"/>
    </source>
</evidence>
<dbReference type="Gramene" id="Bo3g151220.1">
    <property type="protein sequence ID" value="Bo3g151220.1"/>
    <property type="gene ID" value="Bo3g151220"/>
</dbReference>
<accession>A0A0D3BJG7</accession>
<proteinExistence type="predicted"/>
<dbReference type="HOGENOM" id="CLU_1373949_0_0_1"/>
<dbReference type="AlphaFoldDB" id="A0A0D3BJG7"/>
<dbReference type="eggNOG" id="KOG0157">
    <property type="taxonomic scope" value="Eukaryota"/>
</dbReference>
<keyword evidence="2" id="KW-1185">Reference proteome</keyword>
<name>A0A0D3BJG7_BRAOL</name>